<dbReference type="InterPro" id="IPR019692">
    <property type="entry name" value="CFP-6_PH"/>
</dbReference>
<feature type="transmembrane region" description="Helical" evidence="1">
    <location>
        <begin position="38"/>
        <end position="56"/>
    </location>
</feature>
<dbReference type="Proteomes" id="UP000293764">
    <property type="component" value="Unassembled WGS sequence"/>
</dbReference>
<sequence length="142" mass="15251">MHAPFRPRLARVVALVLGVVVAVATPALVLTIPGEYGVPDLVGFALVGGAIVWFCWRQAGVRAQVDEHGIAVRNLMLSRRVEWAEVVSVRFGQGRPWVQLDLADGDTLAVMGIQRADGDFAAAEASRLATLVALHTRTAQND</sequence>
<reference evidence="3 4" key="1">
    <citation type="submission" date="2019-01" db="EMBL/GenBank/DDBJ databases">
        <title>Novel species of Cellulomonas.</title>
        <authorList>
            <person name="Liu Q."/>
            <person name="Xin Y.-H."/>
        </authorList>
    </citation>
    <scope>NUCLEOTIDE SEQUENCE [LARGE SCALE GENOMIC DNA]</scope>
    <source>
        <strain evidence="3 4">HLT2-17</strain>
    </source>
</reference>
<feature type="domain" description="Low molecular weight protein antigen 6 PH" evidence="2">
    <location>
        <begin position="61"/>
        <end position="128"/>
    </location>
</feature>
<feature type="transmembrane region" description="Helical" evidence="1">
    <location>
        <begin position="12"/>
        <end position="32"/>
    </location>
</feature>
<dbReference type="EMBL" id="SDWW01000028">
    <property type="protein sequence ID" value="RYV50728.1"/>
    <property type="molecule type" value="Genomic_DNA"/>
</dbReference>
<organism evidence="3 4">
    <name type="scientific">Pengzhenrongella frigida</name>
    <dbReference type="NCBI Taxonomy" id="1259133"/>
    <lineage>
        <taxon>Bacteria</taxon>
        <taxon>Bacillati</taxon>
        <taxon>Actinomycetota</taxon>
        <taxon>Actinomycetes</taxon>
        <taxon>Micrococcales</taxon>
        <taxon>Pengzhenrongella</taxon>
    </lineage>
</organism>
<dbReference type="OrthoDB" id="3824918at2"/>
<evidence type="ECO:0000313" key="4">
    <source>
        <dbReference type="Proteomes" id="UP000293764"/>
    </source>
</evidence>
<proteinExistence type="predicted"/>
<name>A0A4Q5MYE5_9MICO</name>
<accession>A0A4Q5MYE5</accession>
<keyword evidence="1" id="KW-1133">Transmembrane helix</keyword>
<dbReference type="Pfam" id="PF10756">
    <property type="entry name" value="bPH_6"/>
    <property type="match status" value="1"/>
</dbReference>
<comment type="caution">
    <text evidence="3">The sequence shown here is derived from an EMBL/GenBank/DDBJ whole genome shotgun (WGS) entry which is preliminary data.</text>
</comment>
<gene>
    <name evidence="3" type="ORF">EUA98_12095</name>
</gene>
<evidence type="ECO:0000313" key="3">
    <source>
        <dbReference type="EMBL" id="RYV50728.1"/>
    </source>
</evidence>
<keyword evidence="4" id="KW-1185">Reference proteome</keyword>
<evidence type="ECO:0000256" key="1">
    <source>
        <dbReference type="SAM" id="Phobius"/>
    </source>
</evidence>
<dbReference type="AlphaFoldDB" id="A0A4Q5MYE5"/>
<protein>
    <submittedName>
        <fullName evidence="3">PH domain-containing protein</fullName>
    </submittedName>
</protein>
<evidence type="ECO:0000259" key="2">
    <source>
        <dbReference type="Pfam" id="PF10756"/>
    </source>
</evidence>
<keyword evidence="1" id="KW-0812">Transmembrane</keyword>
<keyword evidence="1" id="KW-0472">Membrane</keyword>